<reference evidence="3" key="1">
    <citation type="submission" date="2015-07" db="EMBL/GenBank/DDBJ databases">
        <authorList>
            <person name="Moine D."/>
            <person name="Kassam M."/>
        </authorList>
    </citation>
    <scope>NUCLEOTIDE SEQUENCE [LARGE SCALE GENOMIC DNA]</scope>
    <source>
        <strain evidence="3">NCTC 9529</strain>
    </source>
</reference>
<reference evidence="2 4" key="4">
    <citation type="submission" date="2018-06" db="EMBL/GenBank/DDBJ databases">
        <authorList>
            <consortium name="Pathogen Informatics"/>
            <person name="Doyle S."/>
        </authorList>
    </citation>
    <scope>NUCLEOTIDE SEQUENCE [LARGE SCALE GENOMIC DNA]</scope>
    <source>
        <strain evidence="4">NCTC 9529</strain>
        <strain evidence="2">NCTC9529</strain>
    </source>
</reference>
<name>A0AAC8VPW3_9ENTR</name>
<sequence>MSRRKSRSRKKENDLLARMTPAERHRHMLKKYSHIKRLIDVANGERFENGIVTSVDTYRSPYELRVKRGRSADGKES</sequence>
<evidence type="ECO:0000313" key="3">
    <source>
        <dbReference type="Proteomes" id="UP000061974"/>
    </source>
</evidence>
<dbReference type="KEGG" id="cui:AFK65_09315"/>
<gene>
    <name evidence="1" type="ORF">AFK65_09315</name>
    <name evidence="2" type="ORF">NCTC9529_01909</name>
</gene>
<dbReference type="Proteomes" id="UP000061974">
    <property type="component" value="Chromosome"/>
</dbReference>
<evidence type="ECO:0000313" key="1">
    <source>
        <dbReference type="EMBL" id="ALB54852.1"/>
    </source>
</evidence>
<proteinExistence type="predicted"/>
<accession>A0AAC8VPW3</accession>
<dbReference type="AlphaFoldDB" id="A0AAC8VPW3"/>
<dbReference type="Proteomes" id="UP000254849">
    <property type="component" value="Unassembled WGS sequence"/>
</dbReference>
<organism evidence="1 3">
    <name type="scientific">Cronobacter universalis NCTC 9529</name>
    <dbReference type="NCBI Taxonomy" id="1074000"/>
    <lineage>
        <taxon>Bacteria</taxon>
        <taxon>Pseudomonadati</taxon>
        <taxon>Pseudomonadota</taxon>
        <taxon>Gammaproteobacteria</taxon>
        <taxon>Enterobacterales</taxon>
        <taxon>Enterobacteriaceae</taxon>
        <taxon>Cronobacter</taxon>
    </lineage>
</organism>
<evidence type="ECO:0000313" key="2">
    <source>
        <dbReference type="EMBL" id="STD07047.1"/>
    </source>
</evidence>
<protein>
    <submittedName>
        <fullName evidence="1">Uncharacterized protein</fullName>
    </submittedName>
</protein>
<keyword evidence="4" id="KW-1185">Reference proteome</keyword>
<dbReference type="EMBL" id="UFYH01000001">
    <property type="protein sequence ID" value="STD07047.1"/>
    <property type="molecule type" value="Genomic_DNA"/>
</dbReference>
<evidence type="ECO:0000313" key="4">
    <source>
        <dbReference type="Proteomes" id="UP000254849"/>
    </source>
</evidence>
<dbReference type="EMBL" id="CP012257">
    <property type="protein sequence ID" value="ALB54852.1"/>
    <property type="molecule type" value="Genomic_DNA"/>
</dbReference>
<reference evidence="1 3" key="3">
    <citation type="journal article" date="2016" name="Genome Announc.">
        <title>Fully Closed Genome Sequences of Five Type Strains of the Genus Cronobacter and One Cronobacter sakazakii Strain.</title>
        <authorList>
            <person name="Moine D."/>
            <person name="Kassam M."/>
            <person name="Baert L."/>
            <person name="Tang Y."/>
            <person name="Barretto C."/>
            <person name="Ngom Bru C."/>
            <person name="Klijn A."/>
            <person name="Descombes P."/>
        </authorList>
    </citation>
    <scope>NUCLEOTIDE SEQUENCE [LARGE SCALE GENOMIC DNA]</scope>
    <source>
        <strain evidence="1 3">NCTC 9529</strain>
    </source>
</reference>
<dbReference type="RefSeq" id="WP_032804356.1">
    <property type="nucleotide sequence ID" value="NZ_AJKW01000009.1"/>
</dbReference>
<reference evidence="3" key="2">
    <citation type="submission" date="2015-09" db="EMBL/GenBank/DDBJ databases">
        <title>Cronobacter genome sequencing and assembly.</title>
        <authorList>
            <person name="Descombes P."/>
            <person name="Baert L."/>
            <person name="Ngom-Bru C."/>
            <person name="Barretto C."/>
        </authorList>
    </citation>
    <scope>NUCLEOTIDE SEQUENCE [LARGE SCALE GENOMIC DNA]</scope>
    <source>
        <strain evidence="3">NCTC 9529</strain>
    </source>
</reference>